<dbReference type="AlphaFoldDB" id="A0A4P9YWF8"/>
<evidence type="ECO:0000256" key="1">
    <source>
        <dbReference type="SAM" id="Phobius"/>
    </source>
</evidence>
<accession>A0A4P9YWF8</accession>
<keyword evidence="1" id="KW-0472">Membrane</keyword>
<gene>
    <name evidence="2" type="ORF">SYNPS1DRAFT_17535</name>
</gene>
<dbReference type="EMBL" id="KZ990393">
    <property type="protein sequence ID" value="RKP24185.1"/>
    <property type="molecule type" value="Genomic_DNA"/>
</dbReference>
<keyword evidence="1" id="KW-1133">Transmembrane helix</keyword>
<evidence type="ECO:0000313" key="3">
    <source>
        <dbReference type="Proteomes" id="UP000278143"/>
    </source>
</evidence>
<dbReference type="PANTHER" id="PTHR36854">
    <property type="entry name" value="CHROMOSOME 9, WHOLE GENOME SHOTGUN SEQUENCE"/>
    <property type="match status" value="1"/>
</dbReference>
<dbReference type="Proteomes" id="UP000278143">
    <property type="component" value="Unassembled WGS sequence"/>
</dbReference>
<evidence type="ECO:0000313" key="2">
    <source>
        <dbReference type="EMBL" id="RKP24185.1"/>
    </source>
</evidence>
<keyword evidence="3" id="KW-1185">Reference proteome</keyword>
<organism evidence="2 3">
    <name type="scientific">Syncephalis pseudoplumigaleata</name>
    <dbReference type="NCBI Taxonomy" id="1712513"/>
    <lineage>
        <taxon>Eukaryota</taxon>
        <taxon>Fungi</taxon>
        <taxon>Fungi incertae sedis</taxon>
        <taxon>Zoopagomycota</taxon>
        <taxon>Zoopagomycotina</taxon>
        <taxon>Zoopagomycetes</taxon>
        <taxon>Zoopagales</taxon>
        <taxon>Piptocephalidaceae</taxon>
        <taxon>Syncephalis</taxon>
    </lineage>
</organism>
<dbReference type="OrthoDB" id="2142503at2759"/>
<feature type="transmembrane region" description="Helical" evidence="1">
    <location>
        <begin position="79"/>
        <end position="96"/>
    </location>
</feature>
<dbReference type="PANTHER" id="PTHR36854:SF1">
    <property type="entry name" value="TRANSMEMBRANE PROTEIN"/>
    <property type="match status" value="1"/>
</dbReference>
<reference evidence="3" key="1">
    <citation type="journal article" date="2018" name="Nat. Microbiol.">
        <title>Leveraging single-cell genomics to expand the fungal tree of life.</title>
        <authorList>
            <person name="Ahrendt S.R."/>
            <person name="Quandt C.A."/>
            <person name="Ciobanu D."/>
            <person name="Clum A."/>
            <person name="Salamov A."/>
            <person name="Andreopoulos B."/>
            <person name="Cheng J.F."/>
            <person name="Woyke T."/>
            <person name="Pelin A."/>
            <person name="Henrissat B."/>
            <person name="Reynolds N.K."/>
            <person name="Benny G.L."/>
            <person name="Smith M.E."/>
            <person name="James T.Y."/>
            <person name="Grigoriev I.V."/>
        </authorList>
    </citation>
    <scope>NUCLEOTIDE SEQUENCE [LARGE SCALE GENOMIC DNA]</scope>
    <source>
        <strain evidence="3">Benny S71-1</strain>
    </source>
</reference>
<sequence length="128" mass="14120">MHAPVADAANPVSFCKCACGQNVTIIELQPKLSKPGTEDCVQCTKSFCLQAQPDLCSGAGANDDLTAFCFQRDSYKDEFIVYLFLVTTIGLLLFAWTRPFLEQFLRVGWAEQHHVAAVDAYVGCLHTQ</sequence>
<proteinExistence type="predicted"/>
<keyword evidence="1" id="KW-0812">Transmembrane</keyword>
<protein>
    <submittedName>
        <fullName evidence="2">Uncharacterized protein</fullName>
    </submittedName>
</protein>
<name>A0A4P9YWF8_9FUNG</name>